<dbReference type="GO" id="GO:0008802">
    <property type="term" value="F:betaine-aldehyde dehydrogenase (NAD+) activity"/>
    <property type="evidence" value="ECO:0007669"/>
    <property type="project" value="UniProtKB-EC"/>
</dbReference>
<evidence type="ECO:0000256" key="1">
    <source>
        <dbReference type="ARBA" id="ARBA00023002"/>
    </source>
</evidence>
<name>A0A379FVC7_PRORE</name>
<accession>A0A379FVC7</accession>
<organism evidence="3 4">
    <name type="scientific">Providencia rettgeri</name>
    <dbReference type="NCBI Taxonomy" id="587"/>
    <lineage>
        <taxon>Bacteria</taxon>
        <taxon>Pseudomonadati</taxon>
        <taxon>Pseudomonadota</taxon>
        <taxon>Gammaproteobacteria</taxon>
        <taxon>Enterobacterales</taxon>
        <taxon>Morganellaceae</taxon>
        <taxon>Providencia</taxon>
    </lineage>
</organism>
<dbReference type="InterPro" id="IPR016161">
    <property type="entry name" value="Ald_DH/histidinol_DH"/>
</dbReference>
<evidence type="ECO:0000313" key="3">
    <source>
        <dbReference type="EMBL" id="SUC32710.1"/>
    </source>
</evidence>
<dbReference type="Gene3D" id="3.40.309.10">
    <property type="entry name" value="Aldehyde Dehydrogenase, Chain A, domain 2"/>
    <property type="match status" value="1"/>
</dbReference>
<dbReference type="Proteomes" id="UP000254208">
    <property type="component" value="Unassembled WGS sequence"/>
</dbReference>
<dbReference type="AlphaFoldDB" id="A0A379FVC7"/>
<feature type="domain" description="Aldehyde dehydrogenase" evidence="2">
    <location>
        <begin position="2"/>
        <end position="87"/>
    </location>
</feature>
<dbReference type="InterPro" id="IPR016162">
    <property type="entry name" value="Ald_DH_N"/>
</dbReference>
<protein>
    <submittedName>
        <fullName evidence="3">Betaine aldehyde dehydrogenase</fullName>
        <ecNumber evidence="3">1.2.1.8</ecNumber>
    </submittedName>
</protein>
<dbReference type="EMBL" id="UGTZ01000001">
    <property type="protein sequence ID" value="SUC32710.1"/>
    <property type="molecule type" value="Genomic_DNA"/>
</dbReference>
<dbReference type="InterPro" id="IPR015590">
    <property type="entry name" value="Aldehyde_DH_dom"/>
</dbReference>
<dbReference type="SUPFAM" id="SSF53720">
    <property type="entry name" value="ALDH-like"/>
    <property type="match status" value="1"/>
</dbReference>
<evidence type="ECO:0000313" key="4">
    <source>
        <dbReference type="Proteomes" id="UP000254208"/>
    </source>
</evidence>
<dbReference type="Pfam" id="PF00171">
    <property type="entry name" value="Aldedh"/>
    <property type="match status" value="1"/>
</dbReference>
<sequence>MLVVIPFDDEEDLIQQANDSVYGLAAGIWTKDYTRAFKLADALDVGTVWVNTYKVFSISTPFGGFKESGIGREKGLESLKAYMQQKAYFLHLTHNQTVGVNSKSVTGLWQH</sequence>
<proteinExistence type="predicted"/>
<dbReference type="Gene3D" id="3.40.605.10">
    <property type="entry name" value="Aldehyde Dehydrogenase, Chain A, domain 1"/>
    <property type="match status" value="1"/>
</dbReference>
<keyword evidence="1 3" id="KW-0560">Oxidoreductase</keyword>
<gene>
    <name evidence="3" type="primary">betB_4</name>
    <name evidence="3" type="ORF">NCTC11801_03712</name>
</gene>
<dbReference type="EC" id="1.2.1.8" evidence="3"/>
<reference evidence="3 4" key="1">
    <citation type="submission" date="2018-06" db="EMBL/GenBank/DDBJ databases">
        <authorList>
            <consortium name="Pathogen Informatics"/>
            <person name="Doyle S."/>
        </authorList>
    </citation>
    <scope>NUCLEOTIDE SEQUENCE [LARGE SCALE GENOMIC DNA]</scope>
    <source>
        <strain evidence="3 4">NCTC11801</strain>
    </source>
</reference>
<evidence type="ECO:0000259" key="2">
    <source>
        <dbReference type="Pfam" id="PF00171"/>
    </source>
</evidence>
<dbReference type="PANTHER" id="PTHR11699">
    <property type="entry name" value="ALDEHYDE DEHYDROGENASE-RELATED"/>
    <property type="match status" value="1"/>
</dbReference>
<dbReference type="InterPro" id="IPR016163">
    <property type="entry name" value="Ald_DH_C"/>
</dbReference>